<dbReference type="PANTHER" id="PTHR13847">
    <property type="entry name" value="SARCOSINE DEHYDROGENASE-RELATED"/>
    <property type="match status" value="1"/>
</dbReference>
<feature type="domain" description="FAD dependent oxidoreductase" evidence="2">
    <location>
        <begin position="31"/>
        <end position="382"/>
    </location>
</feature>
<dbReference type="EMBL" id="JAMBEP010000001">
    <property type="protein sequence ID" value="MCL1634997.1"/>
    <property type="molecule type" value="Genomic_DNA"/>
</dbReference>
<accession>A0ABT0MJC3</accession>
<dbReference type="Gene3D" id="3.30.9.10">
    <property type="entry name" value="D-Amino Acid Oxidase, subunit A, domain 2"/>
    <property type="match status" value="1"/>
</dbReference>
<dbReference type="Pfam" id="PF01266">
    <property type="entry name" value="DAO"/>
    <property type="match status" value="1"/>
</dbReference>
<reference evidence="3 4" key="1">
    <citation type="submission" date="2022-05" db="EMBL/GenBank/DDBJ databases">
        <title>Luteimonas sp. SX5, whole genome shotgun sequencing project.</title>
        <authorList>
            <person name="Zhao G."/>
            <person name="Shen L."/>
        </authorList>
    </citation>
    <scope>NUCLEOTIDE SEQUENCE [LARGE SCALE GENOMIC DNA]</scope>
    <source>
        <strain evidence="3 4">SX5</strain>
    </source>
</reference>
<dbReference type="InterPro" id="IPR036188">
    <property type="entry name" value="FAD/NAD-bd_sf"/>
</dbReference>
<dbReference type="InterPro" id="IPR006076">
    <property type="entry name" value="FAD-dep_OxRdtase"/>
</dbReference>
<dbReference type="PANTHER" id="PTHR13847:SF201">
    <property type="entry name" value="PUTATIBE OXIDOREDUCTASE"/>
    <property type="match status" value="1"/>
</dbReference>
<evidence type="ECO:0000313" key="3">
    <source>
        <dbReference type="EMBL" id="MCL1634997.1"/>
    </source>
</evidence>
<comment type="caution">
    <text evidence="3">The sequence shown here is derived from an EMBL/GenBank/DDBJ whole genome shotgun (WGS) entry which is preliminary data.</text>
</comment>
<dbReference type="SUPFAM" id="SSF51905">
    <property type="entry name" value="FAD/NAD(P)-binding domain"/>
    <property type="match status" value="1"/>
</dbReference>
<evidence type="ECO:0000256" key="1">
    <source>
        <dbReference type="ARBA" id="ARBA00023002"/>
    </source>
</evidence>
<evidence type="ECO:0000259" key="2">
    <source>
        <dbReference type="Pfam" id="PF01266"/>
    </source>
</evidence>
<dbReference type="Gene3D" id="3.50.50.60">
    <property type="entry name" value="FAD/NAD(P)-binding domain"/>
    <property type="match status" value="1"/>
</dbReference>
<evidence type="ECO:0000313" key="4">
    <source>
        <dbReference type="Proteomes" id="UP001431217"/>
    </source>
</evidence>
<gene>
    <name evidence="3" type="ORF">M2650_10190</name>
</gene>
<keyword evidence="4" id="KW-1185">Reference proteome</keyword>
<name>A0ABT0MJC3_9GAMM</name>
<dbReference type="RefSeq" id="WP_249473874.1">
    <property type="nucleotide sequence ID" value="NZ_JAMBEP010000001.1"/>
</dbReference>
<dbReference type="Proteomes" id="UP001431217">
    <property type="component" value="Unassembled WGS sequence"/>
</dbReference>
<organism evidence="3 4">
    <name type="scientific">Luteimonas galliterrae</name>
    <dbReference type="NCBI Taxonomy" id="2940486"/>
    <lineage>
        <taxon>Bacteria</taxon>
        <taxon>Pseudomonadati</taxon>
        <taxon>Pseudomonadota</taxon>
        <taxon>Gammaproteobacteria</taxon>
        <taxon>Lysobacterales</taxon>
        <taxon>Lysobacteraceae</taxon>
        <taxon>Luteimonas</taxon>
    </lineage>
</organism>
<sequence length="404" mass="44881">MDLKSGYPWWAVKNGLMHAFPTLRADLRVEVAVLGGGITGALIADELVKHGHDVAVVEQRDIGWGSTAASTALLQYEIDTHMTDLAGRYGEADAALAYLACAETIPMLQSLARELRDVGFSRGDSLYYASKRRHRRALEREFALRARYGLPVEWLDRDGVRERYGFDAPGAILSRLAACVDPYRFAYRLFMRVEKRGAGVYDRFEIARIAADARGVTLHAAAGPRIRARHLVLAAGYANQRWLKQRVARNRSSYALVTDPIDPDLLKPLKGAMMWESARPYLYLRTTADGRLIVGGEDDAVDIPSKRDARVGKKARILAARVQDLFPALPVQPAFSWAGTFAETEDGLPFFGPHPQYGPRIHFAMAYGGNGITYSMLGAGLLRALIERRRHPLAALFGFKRLAR</sequence>
<keyword evidence="1" id="KW-0560">Oxidoreductase</keyword>
<protein>
    <submittedName>
        <fullName evidence="3">FAD-binding oxidoreductase</fullName>
    </submittedName>
</protein>
<proteinExistence type="predicted"/>